<name>A0ACC0F3D9_9ERIC</name>
<sequence length="257" mass="28514">MALISLFIELELKLDMFFIKSQIQLEPDRSNSSCSSSNSNQIDPTRAVLHQTRTRSIYIALISDQIRSLNQIDLSCSVSQAPEELPKKTKLFFAHAAENWDVAKDKRLFFLNGEQDLSAFLLVGLGIVKYPNYNCIISNQIFSSRNDLLAYEEAIEVTNNGSPIDENNNESVLRCIELSARVSNSSSGATQSSTSESLVTCFSCFSALWVYSKGVLLGVSFLECERSLLEAIDLILQGVQNLVVPIKSNSRKAQDSP</sequence>
<protein>
    <submittedName>
        <fullName evidence="1">Uncharacterized protein</fullName>
    </submittedName>
</protein>
<organism evidence="1 2">
    <name type="scientific">Camellia lanceoleosa</name>
    <dbReference type="NCBI Taxonomy" id="1840588"/>
    <lineage>
        <taxon>Eukaryota</taxon>
        <taxon>Viridiplantae</taxon>
        <taxon>Streptophyta</taxon>
        <taxon>Embryophyta</taxon>
        <taxon>Tracheophyta</taxon>
        <taxon>Spermatophyta</taxon>
        <taxon>Magnoliopsida</taxon>
        <taxon>eudicotyledons</taxon>
        <taxon>Gunneridae</taxon>
        <taxon>Pentapetalae</taxon>
        <taxon>asterids</taxon>
        <taxon>Ericales</taxon>
        <taxon>Theaceae</taxon>
        <taxon>Camellia</taxon>
    </lineage>
</organism>
<evidence type="ECO:0000313" key="2">
    <source>
        <dbReference type="Proteomes" id="UP001060215"/>
    </source>
</evidence>
<proteinExistence type="predicted"/>
<comment type="caution">
    <text evidence="1">The sequence shown here is derived from an EMBL/GenBank/DDBJ whole genome shotgun (WGS) entry which is preliminary data.</text>
</comment>
<gene>
    <name evidence="1" type="ORF">LOK49_LG15G02078</name>
</gene>
<accession>A0ACC0F3D9</accession>
<keyword evidence="2" id="KW-1185">Reference proteome</keyword>
<dbReference type="EMBL" id="CM045768">
    <property type="protein sequence ID" value="KAI7982822.1"/>
    <property type="molecule type" value="Genomic_DNA"/>
</dbReference>
<reference evidence="1 2" key="1">
    <citation type="journal article" date="2022" name="Plant J.">
        <title>Chromosome-level genome of Camellia lanceoleosa provides a valuable resource for understanding genome evolution and self-incompatibility.</title>
        <authorList>
            <person name="Gong W."/>
            <person name="Xiao S."/>
            <person name="Wang L."/>
            <person name="Liao Z."/>
            <person name="Chang Y."/>
            <person name="Mo W."/>
            <person name="Hu G."/>
            <person name="Li W."/>
            <person name="Zhao G."/>
            <person name="Zhu H."/>
            <person name="Hu X."/>
            <person name="Ji K."/>
            <person name="Xiang X."/>
            <person name="Song Q."/>
            <person name="Yuan D."/>
            <person name="Jin S."/>
            <person name="Zhang L."/>
        </authorList>
    </citation>
    <scope>NUCLEOTIDE SEQUENCE [LARGE SCALE GENOMIC DNA]</scope>
    <source>
        <strain evidence="1">SQ_2022a</strain>
    </source>
</reference>
<evidence type="ECO:0000313" key="1">
    <source>
        <dbReference type="EMBL" id="KAI7982822.1"/>
    </source>
</evidence>
<dbReference type="Proteomes" id="UP001060215">
    <property type="component" value="Chromosome 11"/>
</dbReference>